<keyword evidence="3" id="KW-0813">Transport</keyword>
<accession>A0A1H8LD30</accession>
<dbReference type="InterPro" id="IPR005669">
    <property type="entry name" value="Thiosulph/SO4-bd"/>
</dbReference>
<keyword evidence="4" id="KW-0732">Signal</keyword>
<keyword evidence="5" id="KW-0574">Periplasm</keyword>
<comment type="similarity">
    <text evidence="2">Belongs to the prokaryotic sulfate-binding protein family.</text>
</comment>
<evidence type="ECO:0000256" key="5">
    <source>
        <dbReference type="ARBA" id="ARBA00022764"/>
    </source>
</evidence>
<name>A0A1H8LD30_9PROT</name>
<dbReference type="EMBL" id="FOCT01000010">
    <property type="protein sequence ID" value="SEO03062.1"/>
    <property type="molecule type" value="Genomic_DNA"/>
</dbReference>
<proteinExistence type="inferred from homology"/>
<dbReference type="PANTHER" id="PTHR30368:SF2">
    <property type="entry name" value="SULFATE-BINDING PROTEIN"/>
    <property type="match status" value="1"/>
</dbReference>
<comment type="subcellular location">
    <subcellularLocation>
        <location evidence="1">Periplasm</location>
    </subcellularLocation>
</comment>
<evidence type="ECO:0000313" key="7">
    <source>
        <dbReference type="Proteomes" id="UP000183898"/>
    </source>
</evidence>
<evidence type="ECO:0000256" key="2">
    <source>
        <dbReference type="ARBA" id="ARBA00006099"/>
    </source>
</evidence>
<dbReference type="GO" id="GO:1902358">
    <property type="term" value="P:sulfate transmembrane transport"/>
    <property type="evidence" value="ECO:0007669"/>
    <property type="project" value="InterPro"/>
</dbReference>
<organism evidence="6 7">
    <name type="scientific">Nitrosospira multiformis</name>
    <dbReference type="NCBI Taxonomy" id="1231"/>
    <lineage>
        <taxon>Bacteria</taxon>
        <taxon>Pseudomonadati</taxon>
        <taxon>Pseudomonadota</taxon>
        <taxon>Betaproteobacteria</taxon>
        <taxon>Nitrosomonadales</taxon>
        <taxon>Nitrosomonadaceae</taxon>
        <taxon>Nitrosospira</taxon>
    </lineage>
</organism>
<evidence type="ECO:0000256" key="4">
    <source>
        <dbReference type="ARBA" id="ARBA00022729"/>
    </source>
</evidence>
<dbReference type="GO" id="GO:0042597">
    <property type="term" value="C:periplasmic space"/>
    <property type="evidence" value="ECO:0007669"/>
    <property type="project" value="UniProtKB-SubCell"/>
</dbReference>
<evidence type="ECO:0000256" key="1">
    <source>
        <dbReference type="ARBA" id="ARBA00004418"/>
    </source>
</evidence>
<dbReference type="GO" id="GO:0140104">
    <property type="term" value="F:molecular carrier activity"/>
    <property type="evidence" value="ECO:0007669"/>
    <property type="project" value="InterPro"/>
</dbReference>
<gene>
    <name evidence="6" type="ORF">SAMN05216404_11064</name>
</gene>
<evidence type="ECO:0000256" key="3">
    <source>
        <dbReference type="ARBA" id="ARBA00022448"/>
    </source>
</evidence>
<dbReference type="SUPFAM" id="SSF53850">
    <property type="entry name" value="Periplasmic binding protein-like II"/>
    <property type="match status" value="1"/>
</dbReference>
<protein>
    <submittedName>
        <fullName evidence="6">Sulfate transport system substrate-binding protein</fullName>
    </submittedName>
</protein>
<reference evidence="6 7" key="1">
    <citation type="submission" date="2016-10" db="EMBL/GenBank/DDBJ databases">
        <authorList>
            <person name="de Groot N.N."/>
        </authorList>
    </citation>
    <scope>NUCLEOTIDE SEQUENCE [LARGE SCALE GENOMIC DNA]</scope>
    <source>
        <strain evidence="6 7">Nl18</strain>
    </source>
</reference>
<dbReference type="AlphaFoldDB" id="A0A1H8LD30"/>
<sequence length="95" mass="10454">MVEPAVSIVNSGAVGDSKSGHEVAAAYVDYLYTPQAQDIVGSHYLRPRDKQISAQYAKQFPALELFTIDEAFGGWQKAERTHFAKGAILERIRGN</sequence>
<dbReference type="PANTHER" id="PTHR30368">
    <property type="entry name" value="SULFATE-BINDING PROTEIN"/>
    <property type="match status" value="1"/>
</dbReference>
<dbReference type="Proteomes" id="UP000183898">
    <property type="component" value="Unassembled WGS sequence"/>
</dbReference>
<evidence type="ECO:0000313" key="6">
    <source>
        <dbReference type="EMBL" id="SEO03062.1"/>
    </source>
</evidence>
<dbReference type="Gene3D" id="3.40.190.10">
    <property type="entry name" value="Periplasmic binding protein-like II"/>
    <property type="match status" value="1"/>
</dbReference>